<dbReference type="InterPro" id="IPR049024">
    <property type="entry name" value="AIR2-like_ZnK4"/>
</dbReference>
<dbReference type="Gene3D" id="4.10.60.10">
    <property type="entry name" value="Zinc finger, CCHC-type"/>
    <property type="match status" value="2"/>
</dbReference>
<dbReference type="AlphaFoldDB" id="A0A0W0DEN4"/>
<dbReference type="GO" id="GO:0071031">
    <property type="term" value="P:nuclear mRNA surveillance of mRNA 3'-end processing"/>
    <property type="evidence" value="ECO:0007669"/>
    <property type="project" value="TreeGrafter"/>
</dbReference>
<feature type="domain" description="CCHC-type" evidence="8">
    <location>
        <begin position="52"/>
        <end position="67"/>
    </location>
</feature>
<comment type="subcellular location">
    <subcellularLocation>
        <location evidence="1">Nucleus</location>
    </subcellularLocation>
</comment>
<feature type="compositionally biased region" description="Polar residues" evidence="7">
    <location>
        <begin position="242"/>
        <end position="253"/>
    </location>
</feature>
<keyword evidence="3" id="KW-0677">Repeat</keyword>
<evidence type="ECO:0000313" key="9">
    <source>
        <dbReference type="EMBL" id="KTA95928.1"/>
    </source>
</evidence>
<accession>A0A0W0DEN4</accession>
<dbReference type="Pfam" id="PF21759">
    <property type="entry name" value="AIR2-like_ZnK4"/>
    <property type="match status" value="1"/>
</dbReference>
<evidence type="ECO:0000256" key="7">
    <source>
        <dbReference type="SAM" id="MobiDB-lite"/>
    </source>
</evidence>
<evidence type="ECO:0000256" key="2">
    <source>
        <dbReference type="ARBA" id="ARBA00022723"/>
    </source>
</evidence>
<comment type="caution">
    <text evidence="9">The sequence shown here is derived from an EMBL/GenBank/DDBJ whole genome shotgun (WGS) entry which is preliminary data.</text>
</comment>
<dbReference type="GO" id="GO:0071038">
    <property type="term" value="P:TRAMP-dependent tRNA surveillance pathway"/>
    <property type="evidence" value="ECO:0007669"/>
    <property type="project" value="TreeGrafter"/>
</dbReference>
<dbReference type="GO" id="GO:0008270">
    <property type="term" value="F:zinc ion binding"/>
    <property type="evidence" value="ECO:0007669"/>
    <property type="project" value="UniProtKB-KW"/>
</dbReference>
<feature type="compositionally biased region" description="Acidic residues" evidence="7">
    <location>
        <begin position="282"/>
        <end position="293"/>
    </location>
</feature>
<evidence type="ECO:0000256" key="6">
    <source>
        <dbReference type="ARBA" id="ARBA00023242"/>
    </source>
</evidence>
<sequence>MATFVEDTKGEKMLAPSIEDVNEDPDELRSIRGQGRYFGETEDDTIKEPEAKCSNCSETGHFKRDCPHVICSYCGVMDDHYSQQCPTTMRCALCNESGHYRMHCPLKWKKLNCTLCNSPKHLRNRCPSVWRVYLLKNEDNERKVLPMHQIYCYNCGDKGHYGDECDKARSSRVPNDDGSAFSGKNLSSELRGQYTHNIDRQRSSQDMVSSVYDNLRSSQPIAYQVGSDRGSLLEDSDKQTDSNRPSRFSNTKIDTARLSKTPARYVQDRSSKNKRKFKDSLYDDGEDDEDEEDQLYKENSRHDNHKRSDRRSRYGNKKTNGNSGYNQQQSHFYRPPYQGYQSASYEQYPSQNSGYEHHSGILPTRSGVNVGATNTGHYQQQYYQNNSSTYPPQNMIYNQQVPMSAYAPPAPTPVKPSRSGVIKRYDE</sequence>
<evidence type="ECO:0000256" key="5">
    <source>
        <dbReference type="ARBA" id="ARBA00022833"/>
    </source>
</evidence>
<dbReference type="InterPro" id="IPR036875">
    <property type="entry name" value="Znf_CCHC_sf"/>
</dbReference>
<feature type="compositionally biased region" description="Basic residues" evidence="7">
    <location>
        <begin position="303"/>
        <end position="316"/>
    </location>
</feature>
<dbReference type="PROSITE" id="PS50158">
    <property type="entry name" value="ZF_CCHC"/>
    <property type="match status" value="2"/>
</dbReference>
<dbReference type="VEuPathDB" id="FungiDB:GVI51_J03223"/>
<evidence type="ECO:0000256" key="4">
    <source>
        <dbReference type="ARBA" id="ARBA00022771"/>
    </source>
</evidence>
<dbReference type="VEuPathDB" id="FungiDB:CAGL0J03388g"/>
<dbReference type="PIRSF" id="PIRSF018162">
    <property type="entry name" value="PolyA_pol_Air1/2"/>
    <property type="match status" value="1"/>
</dbReference>
<proteinExistence type="predicted"/>
<feature type="region of interest" description="Disordered" evidence="7">
    <location>
        <begin position="407"/>
        <end position="427"/>
    </location>
</feature>
<dbReference type="GO" id="GO:0071037">
    <property type="term" value="P:nuclear polyadenylation-dependent snRNA catabolic process"/>
    <property type="evidence" value="ECO:0007669"/>
    <property type="project" value="TreeGrafter"/>
</dbReference>
<dbReference type="InterPro" id="IPR051644">
    <property type="entry name" value="TRAMP_AT-DNA-binding"/>
</dbReference>
<dbReference type="VEuPathDB" id="FungiDB:B1J91_J03388g"/>
<dbReference type="OrthoDB" id="7608935at2759"/>
<dbReference type="InterPro" id="IPR001878">
    <property type="entry name" value="Znf_CCHC"/>
</dbReference>
<dbReference type="VEuPathDB" id="FungiDB:GWK60_J03201"/>
<protein>
    <submittedName>
        <fullName evidence="9">Protein AIR2</fullName>
    </submittedName>
</protein>
<dbReference type="PANTHER" id="PTHR46543:SF1">
    <property type="entry name" value="ZINC FINGER CCHC DOMAIN-CONTAINING PROTEIN 7"/>
    <property type="match status" value="1"/>
</dbReference>
<dbReference type="PANTHER" id="PTHR46543">
    <property type="entry name" value="ZINC FINGER CCHC DOMAIN-CONTAINING PROTEIN 7"/>
    <property type="match status" value="1"/>
</dbReference>
<feature type="compositionally biased region" description="Polar residues" evidence="7">
    <location>
        <begin position="339"/>
        <end position="354"/>
    </location>
</feature>
<dbReference type="Proteomes" id="UP000054886">
    <property type="component" value="Unassembled WGS sequence"/>
</dbReference>
<dbReference type="InterPro" id="IPR016713">
    <property type="entry name" value="Air1/2_Saccharomycetales"/>
</dbReference>
<keyword evidence="2" id="KW-0479">Metal-binding</keyword>
<keyword evidence="6" id="KW-0539">Nucleus</keyword>
<dbReference type="GO" id="GO:0071036">
    <property type="term" value="P:nuclear polyadenylation-dependent snoRNA catabolic process"/>
    <property type="evidence" value="ECO:0007669"/>
    <property type="project" value="TreeGrafter"/>
</dbReference>
<dbReference type="GO" id="GO:0071039">
    <property type="term" value="P:nuclear polyadenylation-dependent CUT catabolic process"/>
    <property type="evidence" value="ECO:0007669"/>
    <property type="project" value="TreeGrafter"/>
</dbReference>
<name>A0A0W0DEN4_CANGB</name>
<evidence type="ECO:0000313" key="10">
    <source>
        <dbReference type="Proteomes" id="UP000054886"/>
    </source>
</evidence>
<dbReference type="Pfam" id="PF00098">
    <property type="entry name" value="zf-CCHC"/>
    <property type="match status" value="2"/>
</dbReference>
<organism evidence="9 10">
    <name type="scientific">Candida glabrata</name>
    <name type="common">Yeast</name>
    <name type="synonym">Torulopsis glabrata</name>
    <dbReference type="NCBI Taxonomy" id="5478"/>
    <lineage>
        <taxon>Eukaryota</taxon>
        <taxon>Fungi</taxon>
        <taxon>Dikarya</taxon>
        <taxon>Ascomycota</taxon>
        <taxon>Saccharomycotina</taxon>
        <taxon>Saccharomycetes</taxon>
        <taxon>Saccharomycetales</taxon>
        <taxon>Saccharomycetaceae</taxon>
        <taxon>Nakaseomyces</taxon>
    </lineage>
</organism>
<dbReference type="EMBL" id="LLZZ01000178">
    <property type="protein sequence ID" value="KTA95928.1"/>
    <property type="molecule type" value="Genomic_DNA"/>
</dbReference>
<dbReference type="GO" id="GO:0003723">
    <property type="term" value="F:RNA binding"/>
    <property type="evidence" value="ECO:0007669"/>
    <property type="project" value="TreeGrafter"/>
</dbReference>
<feature type="region of interest" description="Disordered" evidence="7">
    <location>
        <begin position="227"/>
        <end position="373"/>
    </location>
</feature>
<evidence type="ECO:0000259" key="8">
    <source>
        <dbReference type="PROSITE" id="PS50158"/>
    </source>
</evidence>
<evidence type="ECO:0000256" key="1">
    <source>
        <dbReference type="ARBA" id="ARBA00004123"/>
    </source>
</evidence>
<dbReference type="SUPFAM" id="SSF57756">
    <property type="entry name" value="Retrovirus zinc finger-like domains"/>
    <property type="match status" value="3"/>
</dbReference>
<evidence type="ECO:0000256" key="3">
    <source>
        <dbReference type="ARBA" id="ARBA00022737"/>
    </source>
</evidence>
<feature type="compositionally biased region" description="Polar residues" evidence="7">
    <location>
        <begin position="317"/>
        <end position="331"/>
    </location>
</feature>
<feature type="compositionally biased region" description="Basic and acidic residues" evidence="7">
    <location>
        <begin position="231"/>
        <end position="241"/>
    </location>
</feature>
<dbReference type="GO" id="GO:0031499">
    <property type="term" value="C:TRAMP complex"/>
    <property type="evidence" value="ECO:0007669"/>
    <property type="project" value="TreeGrafter"/>
</dbReference>
<feature type="domain" description="CCHC-type" evidence="8">
    <location>
        <begin position="152"/>
        <end position="167"/>
    </location>
</feature>
<keyword evidence="5" id="KW-0862">Zinc</keyword>
<dbReference type="SMART" id="SM00343">
    <property type="entry name" value="ZnF_C2HC"/>
    <property type="match status" value="5"/>
</dbReference>
<dbReference type="GO" id="GO:0043633">
    <property type="term" value="P:polyadenylation-dependent RNA catabolic process"/>
    <property type="evidence" value="ECO:0007669"/>
    <property type="project" value="InterPro"/>
</dbReference>
<keyword evidence="4" id="KW-0863">Zinc-finger</keyword>
<dbReference type="GO" id="GO:0071035">
    <property type="term" value="P:nuclear polyadenylation-dependent rRNA catabolic process"/>
    <property type="evidence" value="ECO:0007669"/>
    <property type="project" value="TreeGrafter"/>
</dbReference>
<gene>
    <name evidence="9" type="ORF">AO440_002929</name>
</gene>
<reference evidence="9 10" key="1">
    <citation type="submission" date="2015-10" db="EMBL/GenBank/DDBJ databases">
        <title>Draft genomes sequences of Candida glabrata isolates 1A, 1B, 2A, 2B, 3A and 3B.</title>
        <authorList>
            <person name="Haavelsrud O.E."/>
            <person name="Gaustad P."/>
        </authorList>
    </citation>
    <scope>NUCLEOTIDE SEQUENCE [LARGE SCALE GENOMIC DNA]</scope>
    <source>
        <strain evidence="9">910700640</strain>
    </source>
</reference>